<dbReference type="STRING" id="45496.SAMN04488079_11650"/>
<comment type="subcellular location">
    <subcellularLocation>
        <location evidence="1">Cytoplasm</location>
    </subcellularLocation>
</comment>
<dbReference type="InterPro" id="IPR027417">
    <property type="entry name" value="P-loop_NTPase"/>
</dbReference>
<dbReference type="CDD" id="cd02019">
    <property type="entry name" value="NK"/>
    <property type="match status" value="1"/>
</dbReference>
<evidence type="ECO:0000256" key="9">
    <source>
        <dbReference type="ARBA" id="ARBA00022842"/>
    </source>
</evidence>
<dbReference type="NCBIfam" id="TIGR00150">
    <property type="entry name" value="T6A_YjeE"/>
    <property type="match status" value="1"/>
</dbReference>
<evidence type="ECO:0000313" key="12">
    <source>
        <dbReference type="Proteomes" id="UP000198924"/>
    </source>
</evidence>
<evidence type="ECO:0000256" key="6">
    <source>
        <dbReference type="ARBA" id="ARBA00022723"/>
    </source>
</evidence>
<evidence type="ECO:0000256" key="5">
    <source>
        <dbReference type="ARBA" id="ARBA00022694"/>
    </source>
</evidence>
<evidence type="ECO:0000313" key="11">
    <source>
        <dbReference type="EMBL" id="SFK61048.1"/>
    </source>
</evidence>
<organism evidence="11 12">
    <name type="scientific">Methylophaga sulfidovorans</name>
    <dbReference type="NCBI Taxonomy" id="45496"/>
    <lineage>
        <taxon>Bacteria</taxon>
        <taxon>Pseudomonadati</taxon>
        <taxon>Pseudomonadota</taxon>
        <taxon>Gammaproteobacteria</taxon>
        <taxon>Thiotrichales</taxon>
        <taxon>Piscirickettsiaceae</taxon>
        <taxon>Methylophaga</taxon>
    </lineage>
</organism>
<keyword evidence="5" id="KW-0819">tRNA processing</keyword>
<comment type="similarity">
    <text evidence="2">Belongs to the TsaE family.</text>
</comment>
<keyword evidence="9" id="KW-0460">Magnesium</keyword>
<dbReference type="GO" id="GO:0002949">
    <property type="term" value="P:tRNA threonylcarbamoyladenosine modification"/>
    <property type="evidence" value="ECO:0007669"/>
    <property type="project" value="InterPro"/>
</dbReference>
<dbReference type="OrthoDB" id="9800307at2"/>
<evidence type="ECO:0000256" key="2">
    <source>
        <dbReference type="ARBA" id="ARBA00007599"/>
    </source>
</evidence>
<gene>
    <name evidence="11" type="ORF">SAMN04488079_11650</name>
</gene>
<dbReference type="Pfam" id="PF02367">
    <property type="entry name" value="TsaE"/>
    <property type="match status" value="1"/>
</dbReference>
<dbReference type="SUPFAM" id="SSF52540">
    <property type="entry name" value="P-loop containing nucleoside triphosphate hydrolases"/>
    <property type="match status" value="1"/>
</dbReference>
<name>A0A1I4AWU3_9GAMM</name>
<dbReference type="GO" id="GO:0005737">
    <property type="term" value="C:cytoplasm"/>
    <property type="evidence" value="ECO:0007669"/>
    <property type="project" value="UniProtKB-SubCell"/>
</dbReference>
<protein>
    <recommendedName>
        <fullName evidence="3">tRNA threonylcarbamoyladenosine biosynthesis protein TsaE</fullName>
    </recommendedName>
    <alternativeName>
        <fullName evidence="10">t(6)A37 threonylcarbamoyladenosine biosynthesis protein TsaE</fullName>
    </alternativeName>
</protein>
<dbReference type="EMBL" id="FOSH01000016">
    <property type="protein sequence ID" value="SFK61048.1"/>
    <property type="molecule type" value="Genomic_DNA"/>
</dbReference>
<dbReference type="PANTHER" id="PTHR33540">
    <property type="entry name" value="TRNA THREONYLCARBAMOYLADENOSINE BIOSYNTHESIS PROTEIN TSAE"/>
    <property type="match status" value="1"/>
</dbReference>
<dbReference type="GO" id="GO:0046872">
    <property type="term" value="F:metal ion binding"/>
    <property type="evidence" value="ECO:0007669"/>
    <property type="project" value="UniProtKB-KW"/>
</dbReference>
<keyword evidence="8" id="KW-0067">ATP-binding</keyword>
<keyword evidence="4" id="KW-0963">Cytoplasm</keyword>
<dbReference type="Proteomes" id="UP000198924">
    <property type="component" value="Unassembled WGS sequence"/>
</dbReference>
<dbReference type="RefSeq" id="WP_091715215.1">
    <property type="nucleotide sequence ID" value="NZ_FOSH01000016.1"/>
</dbReference>
<dbReference type="FunFam" id="3.40.50.300:FF:000406">
    <property type="entry name" value="tRNA (N6-adenosine(37)-N6)-threonylcarbamoyltransferase complex ATPase TsaE"/>
    <property type="match status" value="1"/>
</dbReference>
<dbReference type="AlphaFoldDB" id="A0A1I4AWU3"/>
<evidence type="ECO:0000256" key="3">
    <source>
        <dbReference type="ARBA" id="ARBA00019010"/>
    </source>
</evidence>
<sequence length="151" mass="17115">MHKYLDNEQATLDLGKELALVTPAQLFTIHLEGELGAGKTTFTRGFVQALGHRGNVKSPTYTLVEHYQLNNRDIYHFDLYRLSDPGELEFMGIDDYFHSNAISLIEWAQRGQDFLPPPDLMIHLAYQSKGREVDIQALTALGEEVCGKLHK</sequence>
<dbReference type="InterPro" id="IPR003442">
    <property type="entry name" value="T6A_TsaE"/>
</dbReference>
<keyword evidence="7" id="KW-0547">Nucleotide-binding</keyword>
<evidence type="ECO:0000256" key="7">
    <source>
        <dbReference type="ARBA" id="ARBA00022741"/>
    </source>
</evidence>
<evidence type="ECO:0000256" key="10">
    <source>
        <dbReference type="ARBA" id="ARBA00032441"/>
    </source>
</evidence>
<proteinExistence type="inferred from homology"/>
<keyword evidence="6" id="KW-0479">Metal-binding</keyword>
<evidence type="ECO:0000256" key="1">
    <source>
        <dbReference type="ARBA" id="ARBA00004496"/>
    </source>
</evidence>
<evidence type="ECO:0000256" key="8">
    <source>
        <dbReference type="ARBA" id="ARBA00022840"/>
    </source>
</evidence>
<keyword evidence="12" id="KW-1185">Reference proteome</keyword>
<accession>A0A1I4AWU3</accession>
<dbReference type="PANTHER" id="PTHR33540:SF2">
    <property type="entry name" value="TRNA THREONYLCARBAMOYLADENOSINE BIOSYNTHESIS PROTEIN TSAE"/>
    <property type="match status" value="1"/>
</dbReference>
<dbReference type="Gene3D" id="3.40.50.300">
    <property type="entry name" value="P-loop containing nucleotide triphosphate hydrolases"/>
    <property type="match status" value="1"/>
</dbReference>
<reference evidence="12" key="1">
    <citation type="submission" date="2016-10" db="EMBL/GenBank/DDBJ databases">
        <authorList>
            <person name="Varghese N."/>
            <person name="Submissions S."/>
        </authorList>
    </citation>
    <scope>NUCLEOTIDE SEQUENCE [LARGE SCALE GENOMIC DNA]</scope>
    <source>
        <strain evidence="12">DSM 11578</strain>
    </source>
</reference>
<dbReference type="GO" id="GO:0005524">
    <property type="term" value="F:ATP binding"/>
    <property type="evidence" value="ECO:0007669"/>
    <property type="project" value="UniProtKB-KW"/>
</dbReference>
<evidence type="ECO:0000256" key="4">
    <source>
        <dbReference type="ARBA" id="ARBA00022490"/>
    </source>
</evidence>